<feature type="binding site" evidence="9">
    <location>
        <begin position="134"/>
        <end position="136"/>
    </location>
    <ligand>
        <name>substrate</name>
    </ligand>
</feature>
<comment type="caution">
    <text evidence="11">The sequence shown here is derived from an EMBL/GenBank/DDBJ whole genome shotgun (WGS) entry which is preliminary data.</text>
</comment>
<dbReference type="PANTHER" id="PTHR30390">
    <property type="entry name" value="SEDOHEPTULOSE 7-PHOSPHATE ISOMERASE / DNAA INITIATOR-ASSOCIATING FACTOR FOR REPLICATION INITIATION"/>
    <property type="match status" value="1"/>
</dbReference>
<name>A0A0G1L3Z5_9BACT</name>
<evidence type="ECO:0000256" key="5">
    <source>
        <dbReference type="ARBA" id="ARBA00022723"/>
    </source>
</evidence>
<feature type="binding site" evidence="9">
    <location>
        <begin position="65"/>
        <end position="67"/>
    </location>
    <ligand>
        <name>substrate</name>
    </ligand>
</feature>
<dbReference type="GO" id="GO:0005737">
    <property type="term" value="C:cytoplasm"/>
    <property type="evidence" value="ECO:0007669"/>
    <property type="project" value="UniProtKB-SubCell"/>
</dbReference>
<organism evidence="11 12">
    <name type="scientific">Candidatus Jorgensenbacteria bacterium GW2011_GWA2_45_13</name>
    <dbReference type="NCBI Taxonomy" id="1618662"/>
    <lineage>
        <taxon>Bacteria</taxon>
        <taxon>Candidatus Joergenseniibacteriota</taxon>
    </lineage>
</organism>
<dbReference type="Proteomes" id="UP000033966">
    <property type="component" value="Unassembled WGS sequence"/>
</dbReference>
<dbReference type="Pfam" id="PF13580">
    <property type="entry name" value="SIS_2"/>
    <property type="match status" value="1"/>
</dbReference>
<dbReference type="AlphaFoldDB" id="A0A0G1L3Z5"/>
<evidence type="ECO:0000256" key="3">
    <source>
        <dbReference type="ARBA" id="ARBA00009894"/>
    </source>
</evidence>
<comment type="subcellular location">
    <subcellularLocation>
        <location evidence="2 9">Cytoplasm</location>
    </subcellularLocation>
</comment>
<comment type="function">
    <text evidence="9">Catalyzes the isomerization of sedoheptulose 7-phosphate in D-glycero-D-manno-heptose 7-phosphate.</text>
</comment>
<dbReference type="SUPFAM" id="SSF53697">
    <property type="entry name" value="SIS domain"/>
    <property type="match status" value="1"/>
</dbReference>
<dbReference type="EMBL" id="LCKF01000031">
    <property type="protein sequence ID" value="KKT90656.1"/>
    <property type="molecule type" value="Genomic_DNA"/>
</dbReference>
<dbReference type="EC" id="5.3.1.28" evidence="9"/>
<keyword evidence="4 9" id="KW-0963">Cytoplasm</keyword>
<evidence type="ECO:0000313" key="12">
    <source>
        <dbReference type="Proteomes" id="UP000033966"/>
    </source>
</evidence>
<dbReference type="InterPro" id="IPR035461">
    <property type="entry name" value="GmhA/DiaA"/>
</dbReference>
<accession>A0A0G1L3Z5</accession>
<dbReference type="InterPro" id="IPR001347">
    <property type="entry name" value="SIS_dom"/>
</dbReference>
<protein>
    <recommendedName>
        <fullName evidence="9">Phosphoheptose isomerase</fullName>
        <ecNumber evidence="9">5.3.1.28</ecNumber>
    </recommendedName>
    <alternativeName>
        <fullName evidence="9">Sedoheptulose 7-phosphate isomerase</fullName>
    </alternativeName>
</protein>
<sequence>MSVYCEQWLLELKSFEMSIRESIQEAVRLNEEILRNEDFLAACERGKEILTKALLSGNKVLVAGNGGSAADAQHFAAEFVATFKKEKRGGYPVLALTTDTSFLTAWTNDFGYEDVFARQVQTWGKDGDVFMGISTSGNSENVLRAMNEAKKHGLRTVGLLGGDGGTIKGACDVAVIVPSKTTARIQEVHMLVLHAWCEEITPQLR</sequence>
<dbReference type="GO" id="GO:2001061">
    <property type="term" value="P:D-glycero-D-manno-heptose 7-phosphate biosynthetic process"/>
    <property type="evidence" value="ECO:0007669"/>
    <property type="project" value="UniProtKB-UniPathway"/>
</dbReference>
<dbReference type="InterPro" id="IPR004515">
    <property type="entry name" value="Phosphoheptose_Isoase"/>
</dbReference>
<evidence type="ECO:0000256" key="9">
    <source>
        <dbReference type="HAMAP-Rule" id="MF_00067"/>
    </source>
</evidence>
<feature type="binding site" evidence="9">
    <location>
        <begin position="108"/>
        <end position="109"/>
    </location>
    <ligand>
        <name>substrate</name>
    </ligand>
</feature>
<keyword evidence="8 9" id="KW-0119">Carbohydrate metabolism</keyword>
<dbReference type="PROSITE" id="PS51464">
    <property type="entry name" value="SIS"/>
    <property type="match status" value="1"/>
</dbReference>
<feature type="domain" description="SIS" evidence="10">
    <location>
        <begin position="50"/>
        <end position="205"/>
    </location>
</feature>
<feature type="binding site" evidence="9">
    <location>
        <position position="139"/>
    </location>
    <ligand>
        <name>substrate</name>
    </ligand>
</feature>
<comment type="similarity">
    <text evidence="3 9">Belongs to the SIS family. GmhA subfamily.</text>
</comment>
<dbReference type="CDD" id="cd05006">
    <property type="entry name" value="SIS_GmhA"/>
    <property type="match status" value="1"/>
</dbReference>
<dbReference type="GO" id="GO:0008968">
    <property type="term" value="F:D-sedoheptulose 7-phosphate isomerase activity"/>
    <property type="evidence" value="ECO:0007669"/>
    <property type="project" value="UniProtKB-UniRule"/>
</dbReference>
<comment type="miscellaneous">
    <text evidence="9">The reaction produces a racemic mixture of D-glycero-alpha-D-manno-heptose 7-phosphate and D-glycero-beta-D-manno-heptose 7-phosphate.</text>
</comment>
<dbReference type="Gene3D" id="3.40.50.10490">
    <property type="entry name" value="Glucose-6-phosphate isomerase like protein, domain 1"/>
    <property type="match status" value="1"/>
</dbReference>
<feature type="binding site" evidence="9">
    <location>
        <position position="194"/>
    </location>
    <ligand>
        <name>Zn(2+)</name>
        <dbReference type="ChEBI" id="CHEBI:29105"/>
    </ligand>
</feature>
<dbReference type="GO" id="GO:0097367">
    <property type="term" value="F:carbohydrate derivative binding"/>
    <property type="evidence" value="ECO:0007669"/>
    <property type="project" value="InterPro"/>
</dbReference>
<feature type="binding site" evidence="9">
    <location>
        <position position="74"/>
    </location>
    <ligand>
        <name>Zn(2+)</name>
        <dbReference type="ChEBI" id="CHEBI:29105"/>
    </ligand>
</feature>
<dbReference type="PATRIC" id="fig|1618662.3.peg.571"/>
<dbReference type="InterPro" id="IPR050099">
    <property type="entry name" value="SIS_GmhA/DiaA_subfam"/>
</dbReference>
<comment type="catalytic activity">
    <reaction evidence="1 9">
        <text>2 D-sedoheptulose 7-phosphate = D-glycero-alpha-D-manno-heptose 7-phosphate + D-glycero-beta-D-manno-heptose 7-phosphate</text>
        <dbReference type="Rhea" id="RHEA:27489"/>
        <dbReference type="ChEBI" id="CHEBI:57483"/>
        <dbReference type="ChEBI" id="CHEBI:60203"/>
        <dbReference type="ChEBI" id="CHEBI:60204"/>
        <dbReference type="EC" id="5.3.1.28"/>
    </reaction>
</comment>
<dbReference type="GO" id="GO:0005975">
    <property type="term" value="P:carbohydrate metabolic process"/>
    <property type="evidence" value="ECO:0007669"/>
    <property type="project" value="UniProtKB-UniRule"/>
</dbReference>
<feature type="binding site" evidence="9">
    <location>
        <position position="186"/>
    </location>
    <ligand>
        <name>Zn(2+)</name>
        <dbReference type="ChEBI" id="CHEBI:29105"/>
    </ligand>
</feature>
<dbReference type="GO" id="GO:0008270">
    <property type="term" value="F:zinc ion binding"/>
    <property type="evidence" value="ECO:0007669"/>
    <property type="project" value="UniProtKB-UniRule"/>
</dbReference>
<feature type="binding site" evidence="9">
    <location>
        <position position="186"/>
    </location>
    <ligand>
        <name>substrate</name>
    </ligand>
</feature>
<keyword evidence="6 9" id="KW-0862">Zinc</keyword>
<dbReference type="UniPathway" id="UPA00041">
    <property type="reaction ID" value="UER00436"/>
</dbReference>
<comment type="pathway">
    <text evidence="9">Carbohydrate biosynthesis; D-glycero-D-manno-heptose 7-phosphate biosynthesis; D-glycero-alpha-D-manno-heptose 7-phosphate and D-glycero-beta-D-manno-heptose 7-phosphate from sedoheptulose 7-phosphate: step 1/1.</text>
</comment>
<evidence type="ECO:0000256" key="6">
    <source>
        <dbReference type="ARBA" id="ARBA00022833"/>
    </source>
</evidence>
<reference evidence="11 12" key="1">
    <citation type="journal article" date="2015" name="Nature">
        <title>rRNA introns, odd ribosomes, and small enigmatic genomes across a large radiation of phyla.</title>
        <authorList>
            <person name="Brown C.T."/>
            <person name="Hug L.A."/>
            <person name="Thomas B.C."/>
            <person name="Sharon I."/>
            <person name="Castelle C.J."/>
            <person name="Singh A."/>
            <person name="Wilkins M.J."/>
            <person name="Williams K.H."/>
            <person name="Banfield J.F."/>
        </authorList>
    </citation>
    <scope>NUCLEOTIDE SEQUENCE [LARGE SCALE GENOMIC DNA]</scope>
</reference>
<evidence type="ECO:0000256" key="8">
    <source>
        <dbReference type="ARBA" id="ARBA00023277"/>
    </source>
</evidence>
<feature type="binding site" evidence="9">
    <location>
        <position position="78"/>
    </location>
    <ligand>
        <name>substrate</name>
    </ligand>
</feature>
<evidence type="ECO:0000259" key="10">
    <source>
        <dbReference type="PROSITE" id="PS51464"/>
    </source>
</evidence>
<evidence type="ECO:0000256" key="2">
    <source>
        <dbReference type="ARBA" id="ARBA00004496"/>
    </source>
</evidence>
<dbReference type="InterPro" id="IPR046348">
    <property type="entry name" value="SIS_dom_sf"/>
</dbReference>
<keyword evidence="7 9" id="KW-0413">Isomerase</keyword>
<comment type="cofactor">
    <cofactor evidence="9">
        <name>Zn(2+)</name>
        <dbReference type="ChEBI" id="CHEBI:29105"/>
    </cofactor>
    <text evidence="9">Binds 1 zinc ion per subunit.</text>
</comment>
<evidence type="ECO:0000256" key="1">
    <source>
        <dbReference type="ARBA" id="ARBA00000348"/>
    </source>
</evidence>
<feature type="binding site" evidence="9">
    <location>
        <position position="78"/>
    </location>
    <ligand>
        <name>Zn(2+)</name>
        <dbReference type="ChEBI" id="CHEBI:29105"/>
    </ligand>
</feature>
<proteinExistence type="inferred from homology"/>
<evidence type="ECO:0000313" key="11">
    <source>
        <dbReference type="EMBL" id="KKT90656.1"/>
    </source>
</evidence>
<keyword evidence="5 9" id="KW-0479">Metal-binding</keyword>
<gene>
    <name evidence="9" type="primary">gmhA</name>
    <name evidence="11" type="ORF">UW92_C0031G0003</name>
</gene>
<dbReference type="HAMAP" id="MF_00067">
    <property type="entry name" value="GmhA"/>
    <property type="match status" value="1"/>
</dbReference>
<evidence type="ECO:0000256" key="4">
    <source>
        <dbReference type="ARBA" id="ARBA00022490"/>
    </source>
</evidence>
<evidence type="ECO:0000256" key="7">
    <source>
        <dbReference type="ARBA" id="ARBA00023235"/>
    </source>
</evidence>